<accession>M1K8A5</accession>
<dbReference type="VEuPathDB" id="MicrosporidiaDB:ECU05_1160"/>
<sequence length="155" mass="18009">MEMAYDFAETKDTAIIFIYRPPVGDIQISPVLEGPRRLKLWNDITISLYKDVYPDIRLIESRSRVEVHLRKVEMVRWGGINGRPADKPQDDSKETMVEDSGDEENPSVMDLFSKIYQRSGDDVRRAMEKSFYESEGTVLSTDWDQVKSKKITRED</sequence>
<dbReference type="EMBL" id="KC513607">
    <property type="protein sequence ID" value="AGE95477.1"/>
    <property type="molecule type" value="Genomic_DNA"/>
</dbReference>
<gene>
    <name evidence="3" type="ORF">ECU05_1160</name>
</gene>
<name>M1K8A5_ENCCN</name>
<dbReference type="GO" id="GO:0051087">
    <property type="term" value="F:protein-folding chaperone binding"/>
    <property type="evidence" value="ECO:0007669"/>
    <property type="project" value="InterPro"/>
</dbReference>
<evidence type="ECO:0000313" key="3">
    <source>
        <dbReference type="EMBL" id="AGE95477.1"/>
    </source>
</evidence>
<feature type="compositionally biased region" description="Basic and acidic residues" evidence="1">
    <location>
        <begin position="84"/>
        <end position="96"/>
    </location>
</feature>
<dbReference type="InterPro" id="IPR008978">
    <property type="entry name" value="HSP20-like_chaperone"/>
</dbReference>
<feature type="domain" description="SGS" evidence="2">
    <location>
        <begin position="66"/>
        <end position="155"/>
    </location>
</feature>
<feature type="region of interest" description="Disordered" evidence="1">
    <location>
        <begin position="80"/>
        <end position="108"/>
    </location>
</feature>
<dbReference type="InterPro" id="IPR044563">
    <property type="entry name" value="Sgt1-like"/>
</dbReference>
<evidence type="ECO:0000256" key="1">
    <source>
        <dbReference type="SAM" id="MobiDB-lite"/>
    </source>
</evidence>
<dbReference type="Pfam" id="PF05002">
    <property type="entry name" value="SGS"/>
    <property type="match status" value="1"/>
</dbReference>
<dbReference type="VEuPathDB" id="MicrosporidiaDB:AEWD_051160"/>
<dbReference type="SUPFAM" id="SSF49764">
    <property type="entry name" value="HSP20-like chaperones"/>
    <property type="match status" value="1"/>
</dbReference>
<dbReference type="VEuPathDB" id="MicrosporidiaDB:M970_051160"/>
<dbReference type="AlphaFoldDB" id="M1K8A5"/>
<dbReference type="PROSITE" id="PS51048">
    <property type="entry name" value="SGS"/>
    <property type="match status" value="1"/>
</dbReference>
<dbReference type="VEuPathDB" id="MicrosporidiaDB:AEWQ_051160"/>
<reference evidence="3" key="1">
    <citation type="journal article" date="2013" name="Eukaryot. Cell">
        <title>Extremely Reduced Levels of Heterozygosity in the Vertebrate Pathogen Encephalitozoon cuniculi.</title>
        <authorList>
            <person name="Selman M."/>
            <person name="Sak B."/>
            <person name="Kvac M."/>
            <person name="Farinelli L."/>
            <person name="Weiss L.M."/>
            <person name="Corradi N."/>
        </authorList>
    </citation>
    <scope>NUCLEOTIDE SEQUENCE</scope>
</reference>
<proteinExistence type="predicted"/>
<organism evidence="3">
    <name type="scientific">Encephalitozoon cuniculi</name>
    <name type="common">Microsporidian parasite</name>
    <dbReference type="NCBI Taxonomy" id="6035"/>
    <lineage>
        <taxon>Eukaryota</taxon>
        <taxon>Fungi</taxon>
        <taxon>Fungi incertae sedis</taxon>
        <taxon>Microsporidia</taxon>
        <taxon>Unikaryonidae</taxon>
        <taxon>Encephalitozoon</taxon>
    </lineage>
</organism>
<evidence type="ECO:0000259" key="2">
    <source>
        <dbReference type="PROSITE" id="PS51048"/>
    </source>
</evidence>
<protein>
    <recommendedName>
        <fullName evidence="2">SGS domain-containing protein</fullName>
    </recommendedName>
</protein>
<dbReference type="PANTHER" id="PTHR45862">
    <property type="entry name" value="PROTEIN SGT1 HOMOLOG"/>
    <property type="match status" value="1"/>
</dbReference>
<dbReference type="VEuPathDB" id="MicrosporidiaDB:AEWR_051160"/>
<dbReference type="InterPro" id="IPR007699">
    <property type="entry name" value="SGS_dom"/>
</dbReference>